<reference evidence="2" key="2">
    <citation type="journal article" date="2021" name="PeerJ">
        <title>Extensive microbial diversity within the chicken gut microbiome revealed by metagenomics and culture.</title>
        <authorList>
            <person name="Gilroy R."/>
            <person name="Ravi A."/>
            <person name="Getino M."/>
            <person name="Pursley I."/>
            <person name="Horton D.L."/>
            <person name="Alikhan N.F."/>
            <person name="Baker D."/>
            <person name="Gharbi K."/>
            <person name="Hall N."/>
            <person name="Watson M."/>
            <person name="Adriaenssens E.M."/>
            <person name="Foster-Nyarko E."/>
            <person name="Jarju S."/>
            <person name="Secka A."/>
            <person name="Antonio M."/>
            <person name="Oren A."/>
            <person name="Chaudhuri R.R."/>
            <person name="La Ragione R."/>
            <person name="Hildebrand F."/>
            <person name="Pallen M.J."/>
        </authorList>
    </citation>
    <scope>NUCLEOTIDE SEQUENCE</scope>
    <source>
        <strain evidence="2">ChiGjej1B1-22543</strain>
    </source>
</reference>
<reference evidence="2" key="1">
    <citation type="submission" date="2020-10" db="EMBL/GenBank/DDBJ databases">
        <authorList>
            <person name="Gilroy R."/>
        </authorList>
    </citation>
    <scope>NUCLEOTIDE SEQUENCE</scope>
    <source>
        <strain evidence="2">ChiGjej1B1-22543</strain>
    </source>
</reference>
<evidence type="ECO:0000256" key="1">
    <source>
        <dbReference type="SAM" id="Coils"/>
    </source>
</evidence>
<evidence type="ECO:0000313" key="2">
    <source>
        <dbReference type="EMBL" id="HIU44910.1"/>
    </source>
</evidence>
<comment type="caution">
    <text evidence="2">The sequence shown here is derived from an EMBL/GenBank/DDBJ whole genome shotgun (WGS) entry which is preliminary data.</text>
</comment>
<name>A0A9D1LN81_9FIRM</name>
<sequence>MKEDYKALAEKMRKKAEFLNASADSALHEGFKSYIDSQKATIASAEEVVEKTISDLEADAKQRLGKSIQSCSDAIKKCFDEEGIKL</sequence>
<dbReference type="AlphaFoldDB" id="A0A9D1LN81"/>
<protein>
    <submittedName>
        <fullName evidence="2">Uncharacterized protein</fullName>
    </submittedName>
</protein>
<evidence type="ECO:0000313" key="3">
    <source>
        <dbReference type="Proteomes" id="UP000824070"/>
    </source>
</evidence>
<accession>A0A9D1LN81</accession>
<keyword evidence="1" id="KW-0175">Coiled coil</keyword>
<proteinExistence type="predicted"/>
<dbReference type="Proteomes" id="UP000824070">
    <property type="component" value="Unassembled WGS sequence"/>
</dbReference>
<organism evidence="2 3">
    <name type="scientific">Candidatus Alloenteromonas pullicola</name>
    <dbReference type="NCBI Taxonomy" id="2840784"/>
    <lineage>
        <taxon>Bacteria</taxon>
        <taxon>Bacillati</taxon>
        <taxon>Bacillota</taxon>
        <taxon>Bacillota incertae sedis</taxon>
        <taxon>Candidatus Alloenteromonas</taxon>
    </lineage>
</organism>
<feature type="coiled-coil region" evidence="1">
    <location>
        <begin position="2"/>
        <end position="29"/>
    </location>
</feature>
<gene>
    <name evidence="2" type="ORF">IAC52_01270</name>
</gene>
<dbReference type="EMBL" id="DVMV01000010">
    <property type="protein sequence ID" value="HIU44910.1"/>
    <property type="molecule type" value="Genomic_DNA"/>
</dbReference>